<feature type="domain" description="Protein kinase" evidence="14">
    <location>
        <begin position="93"/>
        <end position="350"/>
    </location>
</feature>
<keyword evidence="7" id="KW-0829">Tyrosine-protein kinase</keyword>
<evidence type="ECO:0000256" key="6">
    <source>
        <dbReference type="ARBA" id="ARBA00022840"/>
    </source>
</evidence>
<dbReference type="PROSITE" id="PS50011">
    <property type="entry name" value="PROTEIN_KINASE_DOM"/>
    <property type="match status" value="1"/>
</dbReference>
<keyword evidence="4" id="KW-0547">Nucleotide-binding</keyword>
<dbReference type="FunFam" id="3.30.200.20:FF:000040">
    <property type="entry name" value="Dual specificity mitogen-activated protein kinase kinase"/>
    <property type="match status" value="1"/>
</dbReference>
<dbReference type="InterPro" id="IPR000719">
    <property type="entry name" value="Prot_kinase_dom"/>
</dbReference>
<comment type="catalytic activity">
    <reaction evidence="12">
        <text>L-tyrosyl-[protein] + ATP = O-phospho-L-tyrosyl-[protein] + ADP + H(+)</text>
        <dbReference type="Rhea" id="RHEA:10596"/>
        <dbReference type="Rhea" id="RHEA-COMP:10136"/>
        <dbReference type="Rhea" id="RHEA-COMP:20101"/>
        <dbReference type="ChEBI" id="CHEBI:15378"/>
        <dbReference type="ChEBI" id="CHEBI:30616"/>
        <dbReference type="ChEBI" id="CHEBI:46858"/>
        <dbReference type="ChEBI" id="CHEBI:61978"/>
        <dbReference type="ChEBI" id="CHEBI:456216"/>
        <dbReference type="EC" id="2.7.12.2"/>
    </reaction>
</comment>
<feature type="region of interest" description="Disordered" evidence="13">
    <location>
        <begin position="725"/>
        <end position="744"/>
    </location>
</feature>
<evidence type="ECO:0000256" key="10">
    <source>
        <dbReference type="ARBA" id="ARBA00049014"/>
    </source>
</evidence>
<dbReference type="Gene3D" id="3.30.200.20">
    <property type="entry name" value="Phosphorylase Kinase, domain 1"/>
    <property type="match status" value="1"/>
</dbReference>
<sequence>MMSLVCPQRTEVPKKVVESPRRTGHRAQRPNNLYGSRTKSESPAPGQRSLTSDPYYQSAEQQAEFKKLEESLIKKSGIIYFGKEQIRATKDDFIHMKCLGSGTCGVVNQMRHRSRSELIMAVKQMQVSSNYSNENKRIMMDLDVITKCSGCPNIVQCMGIFFSRSEVWICMEVMSTCLDKLLKDLKQPFPEHVLGKVAVSIIKALDYLKVNHNMMHRDIKPSNMLISSNGEVKLCDFGISGQLKDSIAKSSQLGCIGYMAPERLQKHQYDVRADIWSLGISLIELATGHFPYGGVDFEIAIVSKILHDPPPVLPADGNFTQAFRSFMQNCLTRNQADRPKYPALKRTEFYLKHDVYPHNVNEWYSNLSIEHRNDEATQEGTFDPSVPFWQLLGSPASSPASTVTPSSDINHTFDSTELVHRAGNCVEDGAEGPSSSSLEPLSTDLPRFSTQKSMPPSTLLPKEAAGSHLANGSEKPGLNASAFLLQSVLRSQESSGYGSASSNGSPGCLLCRSNVTPCASTNSHRPSNNLDLLSSQRNHNCETLSTSINCAPPVTLRVSGRLRQSVFESRRNAVYDPGEVTVGDFRNHTGNSSVSVADNNSSDQWNSHLSTSPILFPYNASGGQIHMSRYPYTLSRDPVAPPQPHYSYTAPNSSGSRARPSVLPVSITPPPTSRLNSGSGSSRNPDAVGSEAFLTYNMNTSFSHTNNNAACGYTDCRNQVGSTAVPSATLTRPPRSASASGRKLHRAPACRWPAMPYDVQMATSGLNPVFTFVPNSICSSEKGNAQAAPPPPLSEPTTSKITPETTQPAEPQQYHHQYFWYAHQTKPFDGRSMNVSSPPVSATNGSGCATATVSPLGPTGDIGKLASVAQSPSSPLPPQSASSASSPHAHRYCRADDGKVCASGEHQPQSSFFFPELRLPYNRSSSQPAPLRNIPL</sequence>
<feature type="region of interest" description="Disordered" evidence="13">
    <location>
        <begin position="1"/>
        <end position="52"/>
    </location>
</feature>
<feature type="compositionally biased region" description="Basic and acidic residues" evidence="13">
    <location>
        <begin position="11"/>
        <end position="21"/>
    </location>
</feature>
<dbReference type="EMBL" id="GEEE01005726">
    <property type="protein sequence ID" value="JAP57499.1"/>
    <property type="molecule type" value="Transcribed_RNA"/>
</dbReference>
<feature type="region of interest" description="Disordered" evidence="13">
    <location>
        <begin position="780"/>
        <end position="806"/>
    </location>
</feature>
<proteinExistence type="inferred from homology"/>
<keyword evidence="1" id="KW-0723">Serine/threonine-protein kinase</keyword>
<feature type="compositionally biased region" description="Polar residues" evidence="13">
    <location>
        <begin position="833"/>
        <end position="853"/>
    </location>
</feature>
<dbReference type="Pfam" id="PF00069">
    <property type="entry name" value="Pkinase"/>
    <property type="match status" value="1"/>
</dbReference>
<comment type="similarity">
    <text evidence="8">Belongs to the protein kinase superfamily. STE Ser/Thr protein kinase family. MAP kinase kinase subfamily.</text>
</comment>
<protein>
    <recommendedName>
        <fullName evidence="9">mitogen-activated protein kinase kinase</fullName>
        <ecNumber evidence="9">2.7.12.2</ecNumber>
    </recommendedName>
</protein>
<feature type="compositionally biased region" description="Polar residues" evidence="13">
    <location>
        <begin position="795"/>
        <end position="806"/>
    </location>
</feature>
<reference evidence="15" key="1">
    <citation type="submission" date="2016-01" db="EMBL/GenBank/DDBJ databases">
        <title>Reference transcriptome for the parasite Schistocephalus solidus: insights into the molecular evolution of parasitism.</title>
        <authorList>
            <person name="Hebert F.O."/>
            <person name="Grambauer S."/>
            <person name="Barber I."/>
            <person name="Landry C.R."/>
            <person name="Aubin-Horth N."/>
        </authorList>
    </citation>
    <scope>NUCLEOTIDE SEQUENCE</scope>
</reference>
<feature type="region of interest" description="Disordered" evidence="13">
    <location>
        <begin position="636"/>
        <end position="686"/>
    </location>
</feature>
<dbReference type="PROSITE" id="PS00108">
    <property type="entry name" value="PROTEIN_KINASE_ST"/>
    <property type="match status" value="1"/>
</dbReference>
<feature type="region of interest" description="Disordered" evidence="13">
    <location>
        <begin position="833"/>
        <end position="891"/>
    </location>
</feature>
<dbReference type="GO" id="GO:0005524">
    <property type="term" value="F:ATP binding"/>
    <property type="evidence" value="ECO:0007669"/>
    <property type="project" value="UniProtKB-KW"/>
</dbReference>
<evidence type="ECO:0000256" key="12">
    <source>
        <dbReference type="ARBA" id="ARBA00051693"/>
    </source>
</evidence>
<dbReference type="SMART" id="SM00220">
    <property type="entry name" value="S_TKc"/>
    <property type="match status" value="1"/>
</dbReference>
<keyword evidence="2" id="KW-0597">Phosphoprotein</keyword>
<dbReference type="EC" id="2.7.12.2" evidence="9"/>
<feature type="region of interest" description="Disordered" evidence="13">
    <location>
        <begin position="425"/>
        <end position="473"/>
    </location>
</feature>
<dbReference type="GO" id="GO:0004713">
    <property type="term" value="F:protein tyrosine kinase activity"/>
    <property type="evidence" value="ECO:0007669"/>
    <property type="project" value="UniProtKB-KW"/>
</dbReference>
<evidence type="ECO:0000259" key="14">
    <source>
        <dbReference type="PROSITE" id="PS50011"/>
    </source>
</evidence>
<feature type="compositionally biased region" description="Low complexity" evidence="13">
    <location>
        <begin position="865"/>
        <end position="887"/>
    </location>
</feature>
<evidence type="ECO:0000256" key="5">
    <source>
        <dbReference type="ARBA" id="ARBA00022777"/>
    </source>
</evidence>
<dbReference type="Gene3D" id="1.10.510.10">
    <property type="entry name" value="Transferase(Phosphotransferase) domain 1"/>
    <property type="match status" value="1"/>
</dbReference>
<evidence type="ECO:0000256" key="4">
    <source>
        <dbReference type="ARBA" id="ARBA00022741"/>
    </source>
</evidence>
<gene>
    <name evidence="15" type="primary">MP2K7</name>
    <name evidence="15" type="ORF">TR119411</name>
</gene>
<evidence type="ECO:0000256" key="7">
    <source>
        <dbReference type="ARBA" id="ARBA00023137"/>
    </source>
</evidence>
<organism evidence="15">
    <name type="scientific">Schistocephalus solidus</name>
    <name type="common">Tapeworm</name>
    <dbReference type="NCBI Taxonomy" id="70667"/>
    <lineage>
        <taxon>Eukaryota</taxon>
        <taxon>Metazoa</taxon>
        <taxon>Spiralia</taxon>
        <taxon>Lophotrochozoa</taxon>
        <taxon>Platyhelminthes</taxon>
        <taxon>Cestoda</taxon>
        <taxon>Eucestoda</taxon>
        <taxon>Diphyllobothriidea</taxon>
        <taxon>Diphyllobothriidae</taxon>
        <taxon>Schistocephalus</taxon>
    </lineage>
</organism>
<comment type="catalytic activity">
    <reaction evidence="10">
        <text>L-seryl-[protein] + ATP = O-phospho-L-seryl-[protein] + ADP + H(+)</text>
        <dbReference type="Rhea" id="RHEA:17989"/>
        <dbReference type="Rhea" id="RHEA-COMP:9863"/>
        <dbReference type="Rhea" id="RHEA-COMP:11604"/>
        <dbReference type="ChEBI" id="CHEBI:15378"/>
        <dbReference type="ChEBI" id="CHEBI:29999"/>
        <dbReference type="ChEBI" id="CHEBI:30616"/>
        <dbReference type="ChEBI" id="CHEBI:83421"/>
        <dbReference type="ChEBI" id="CHEBI:456216"/>
        <dbReference type="EC" id="2.7.12.2"/>
    </reaction>
</comment>
<keyword evidence="5 15" id="KW-0418">Kinase</keyword>
<dbReference type="InterPro" id="IPR011009">
    <property type="entry name" value="Kinase-like_dom_sf"/>
</dbReference>
<name>A0A0X3Q0P6_SCHSO</name>
<dbReference type="SUPFAM" id="SSF56112">
    <property type="entry name" value="Protein kinase-like (PK-like)"/>
    <property type="match status" value="1"/>
</dbReference>
<dbReference type="PANTHER" id="PTHR47238">
    <property type="entry name" value="MITOGEN-ACTIVATED PROTEIN KINASE KINASE 5"/>
    <property type="match status" value="1"/>
</dbReference>
<dbReference type="GO" id="GO:0004708">
    <property type="term" value="F:MAP kinase kinase activity"/>
    <property type="evidence" value="ECO:0007669"/>
    <property type="project" value="UniProtKB-EC"/>
</dbReference>
<evidence type="ECO:0000256" key="11">
    <source>
        <dbReference type="ARBA" id="ARBA00049299"/>
    </source>
</evidence>
<feature type="compositionally biased region" description="Low complexity" evidence="13">
    <location>
        <begin position="673"/>
        <end position="684"/>
    </location>
</feature>
<evidence type="ECO:0000313" key="15">
    <source>
        <dbReference type="EMBL" id="JAP57499.1"/>
    </source>
</evidence>
<dbReference type="GO" id="GO:0004674">
    <property type="term" value="F:protein serine/threonine kinase activity"/>
    <property type="evidence" value="ECO:0007669"/>
    <property type="project" value="UniProtKB-KW"/>
</dbReference>
<evidence type="ECO:0000256" key="3">
    <source>
        <dbReference type="ARBA" id="ARBA00022679"/>
    </source>
</evidence>
<dbReference type="AlphaFoldDB" id="A0A0X3Q0P6"/>
<comment type="catalytic activity">
    <reaction evidence="11">
        <text>L-threonyl-[protein] + ATP = O-phospho-L-threonyl-[protein] + ADP + H(+)</text>
        <dbReference type="Rhea" id="RHEA:46608"/>
        <dbReference type="Rhea" id="RHEA-COMP:11060"/>
        <dbReference type="Rhea" id="RHEA-COMP:11605"/>
        <dbReference type="ChEBI" id="CHEBI:15378"/>
        <dbReference type="ChEBI" id="CHEBI:30013"/>
        <dbReference type="ChEBI" id="CHEBI:30616"/>
        <dbReference type="ChEBI" id="CHEBI:61977"/>
        <dbReference type="ChEBI" id="CHEBI:456216"/>
        <dbReference type="EC" id="2.7.12.2"/>
    </reaction>
</comment>
<dbReference type="InterPro" id="IPR008271">
    <property type="entry name" value="Ser/Thr_kinase_AS"/>
</dbReference>
<evidence type="ECO:0000256" key="13">
    <source>
        <dbReference type="SAM" id="MobiDB-lite"/>
    </source>
</evidence>
<evidence type="ECO:0000256" key="1">
    <source>
        <dbReference type="ARBA" id="ARBA00022527"/>
    </source>
</evidence>
<keyword evidence="3" id="KW-0808">Transferase</keyword>
<dbReference type="PANTHER" id="PTHR47238:SF2">
    <property type="entry name" value="DUAL SPECIFICITY MITOGEN-ACTIVATED PROTEIN KINASE KINASE HEMIPTEROUS"/>
    <property type="match status" value="1"/>
</dbReference>
<keyword evidence="6" id="KW-0067">ATP-binding</keyword>
<feature type="compositionally biased region" description="Low complexity" evidence="13">
    <location>
        <begin position="433"/>
        <end position="446"/>
    </location>
</feature>
<dbReference type="GO" id="GO:0006950">
    <property type="term" value="P:response to stress"/>
    <property type="evidence" value="ECO:0007669"/>
    <property type="project" value="UniProtKB-ARBA"/>
</dbReference>
<dbReference type="InterPro" id="IPR052468">
    <property type="entry name" value="Dual_spec_MAPK_kinase"/>
</dbReference>
<evidence type="ECO:0000256" key="8">
    <source>
        <dbReference type="ARBA" id="ARBA00038035"/>
    </source>
</evidence>
<evidence type="ECO:0000256" key="2">
    <source>
        <dbReference type="ARBA" id="ARBA00022553"/>
    </source>
</evidence>
<evidence type="ECO:0000256" key="9">
    <source>
        <dbReference type="ARBA" id="ARBA00038999"/>
    </source>
</evidence>
<accession>A0A0X3Q0P6</accession>